<proteinExistence type="inferred from homology"/>
<evidence type="ECO:0000256" key="1">
    <source>
        <dbReference type="ARBA" id="ARBA00022490"/>
    </source>
</evidence>
<evidence type="ECO:0000259" key="7">
    <source>
        <dbReference type="Pfam" id="PF02601"/>
    </source>
</evidence>
<reference evidence="9 10" key="1">
    <citation type="submission" date="2016-10" db="EMBL/GenBank/DDBJ databases">
        <authorList>
            <person name="de Groot N.N."/>
        </authorList>
    </citation>
    <scope>NUCLEOTIDE SEQUENCE [LARGE SCALE GENOMIC DNA]</scope>
    <source>
        <strain evidence="9 10">DSM 1283</strain>
    </source>
</reference>
<comment type="catalytic activity">
    <reaction evidence="5 6">
        <text>Exonucleolytic cleavage in either 5'- to 3'- or 3'- to 5'-direction to yield nucleoside 5'-phosphates.</text>
        <dbReference type="EC" id="3.1.11.6"/>
    </reaction>
</comment>
<evidence type="ECO:0000256" key="2">
    <source>
        <dbReference type="ARBA" id="ARBA00022722"/>
    </source>
</evidence>
<dbReference type="CDD" id="cd04489">
    <property type="entry name" value="ExoVII_LU_OBF"/>
    <property type="match status" value="1"/>
</dbReference>
<dbReference type="HAMAP" id="MF_00378">
    <property type="entry name" value="Exonuc_7_L"/>
    <property type="match status" value="1"/>
</dbReference>
<evidence type="ECO:0000256" key="3">
    <source>
        <dbReference type="ARBA" id="ARBA00022801"/>
    </source>
</evidence>
<dbReference type="RefSeq" id="WP_091686000.1">
    <property type="nucleotide sequence ID" value="NZ_BAABFM010000085.1"/>
</dbReference>
<evidence type="ECO:0000313" key="9">
    <source>
        <dbReference type="EMBL" id="SFO16574.1"/>
    </source>
</evidence>
<dbReference type="EMBL" id="FOWD01000011">
    <property type="protein sequence ID" value="SFO16574.1"/>
    <property type="molecule type" value="Genomic_DNA"/>
</dbReference>
<evidence type="ECO:0000313" key="10">
    <source>
        <dbReference type="Proteomes" id="UP000198806"/>
    </source>
</evidence>
<evidence type="ECO:0000256" key="4">
    <source>
        <dbReference type="ARBA" id="ARBA00022839"/>
    </source>
</evidence>
<comment type="similarity">
    <text evidence="5 6">Belongs to the XseA family.</text>
</comment>
<dbReference type="InterPro" id="IPR020579">
    <property type="entry name" value="Exonuc_VII_lsu_C"/>
</dbReference>
<dbReference type="OrthoDB" id="9802795at2"/>
<evidence type="ECO:0000259" key="8">
    <source>
        <dbReference type="Pfam" id="PF13742"/>
    </source>
</evidence>
<keyword evidence="1 5" id="KW-0963">Cytoplasm</keyword>
<dbReference type="EC" id="3.1.11.6" evidence="5"/>
<feature type="domain" description="Exonuclease VII large subunit C-terminal" evidence="7">
    <location>
        <begin position="123"/>
        <end position="338"/>
    </location>
</feature>
<comment type="function">
    <text evidence="5">Bidirectionally degrades single-stranded DNA into large acid-insoluble oligonucleotides, which are then degraded further into small acid-soluble oligonucleotides.</text>
</comment>
<gene>
    <name evidence="5" type="primary">xseA</name>
    <name evidence="9" type="ORF">SAMN04489757_11178</name>
</gene>
<dbReference type="Pfam" id="PF02601">
    <property type="entry name" value="Exonuc_VII_L"/>
    <property type="match status" value="1"/>
</dbReference>
<keyword evidence="3 5" id="KW-0378">Hydrolase</keyword>
<keyword evidence="4 5" id="KW-0269">Exonuclease</keyword>
<dbReference type="GO" id="GO:0008855">
    <property type="term" value="F:exodeoxyribonuclease VII activity"/>
    <property type="evidence" value="ECO:0007669"/>
    <property type="project" value="UniProtKB-UniRule"/>
</dbReference>
<dbReference type="NCBIfam" id="TIGR00237">
    <property type="entry name" value="xseA"/>
    <property type="match status" value="1"/>
</dbReference>
<dbReference type="PANTHER" id="PTHR30008">
    <property type="entry name" value="EXODEOXYRIBONUCLEASE 7 LARGE SUBUNIT"/>
    <property type="match status" value="1"/>
</dbReference>
<dbReference type="GO" id="GO:0003676">
    <property type="term" value="F:nucleic acid binding"/>
    <property type="evidence" value="ECO:0007669"/>
    <property type="project" value="InterPro"/>
</dbReference>
<comment type="subunit">
    <text evidence="5">Heterooligomer composed of large and small subunits.</text>
</comment>
<name>A0A1I5EYJ4_9FIRM</name>
<keyword evidence="10" id="KW-1185">Reference proteome</keyword>
<feature type="domain" description="OB-fold nucleic acid binding" evidence="8">
    <location>
        <begin position="5"/>
        <end position="99"/>
    </location>
</feature>
<dbReference type="InterPro" id="IPR025824">
    <property type="entry name" value="OB-fold_nuc-bd_dom"/>
</dbReference>
<dbReference type="PANTHER" id="PTHR30008:SF0">
    <property type="entry name" value="EXODEOXYRIBONUCLEASE 7 LARGE SUBUNIT"/>
    <property type="match status" value="1"/>
</dbReference>
<dbReference type="GO" id="GO:0009318">
    <property type="term" value="C:exodeoxyribonuclease VII complex"/>
    <property type="evidence" value="ECO:0007669"/>
    <property type="project" value="UniProtKB-UniRule"/>
</dbReference>
<accession>A0A1I5EYJ4</accession>
<evidence type="ECO:0000256" key="5">
    <source>
        <dbReference type="HAMAP-Rule" id="MF_00378"/>
    </source>
</evidence>
<dbReference type="GO" id="GO:0006308">
    <property type="term" value="P:DNA catabolic process"/>
    <property type="evidence" value="ECO:0007669"/>
    <property type="project" value="UniProtKB-UniRule"/>
</dbReference>
<dbReference type="Pfam" id="PF13742">
    <property type="entry name" value="tRNA_anti_2"/>
    <property type="match status" value="1"/>
</dbReference>
<dbReference type="InterPro" id="IPR003753">
    <property type="entry name" value="Exonuc_VII_L"/>
</dbReference>
<sequence>MNNVYSVTQVNLYIKNMFIRDYTLNNIYVKGEVSNCKYHTSGHIYFTLKDGQGQMACVMFAGQRNGLKFQMKEGQSVIALGSISVYERDGKYQLYAKEIILDGSGYLYEKYEQLKKSLEQEGLFDSSHKRPIPSFAKKVGIVTARTGAALQDIINISNRRNPYVQLILYPAQVQGEGAAATVVKGIKALDKLGVDTIIVGRGGGSIEDLWAFNEEMVARAIYECKTPVISAVGHETDTTIADFVSDLRAPTPSAAAELAVYDIKKYNADIETLNRTLNYQMQKKIIGVRNQVKQLSMKLVYSSPIYQVRQKRQNLMDMEQKLSNLIEAIITRKRHQLEIYAEKLEGLSPLKKLSKGYALVVNSNNEVMNRLERAKVGEMLQISVTDGDVIARVEELIKKERKL</sequence>
<organism evidence="9 10">
    <name type="scientific">Anaerocolumna aminovalerica</name>
    <dbReference type="NCBI Taxonomy" id="1527"/>
    <lineage>
        <taxon>Bacteria</taxon>
        <taxon>Bacillati</taxon>
        <taxon>Bacillota</taxon>
        <taxon>Clostridia</taxon>
        <taxon>Lachnospirales</taxon>
        <taxon>Lachnospiraceae</taxon>
        <taxon>Anaerocolumna</taxon>
    </lineage>
</organism>
<protein>
    <recommendedName>
        <fullName evidence="5">Exodeoxyribonuclease 7 large subunit</fullName>
        <ecNumber evidence="5">3.1.11.6</ecNumber>
    </recommendedName>
    <alternativeName>
        <fullName evidence="5">Exodeoxyribonuclease VII large subunit</fullName>
        <shortName evidence="5">Exonuclease VII large subunit</shortName>
    </alternativeName>
</protein>
<dbReference type="STRING" id="1527.SAMN04489757_11178"/>
<dbReference type="Proteomes" id="UP000198806">
    <property type="component" value="Unassembled WGS sequence"/>
</dbReference>
<dbReference type="AlphaFoldDB" id="A0A1I5EYJ4"/>
<evidence type="ECO:0000256" key="6">
    <source>
        <dbReference type="RuleBase" id="RU004355"/>
    </source>
</evidence>
<comment type="subcellular location">
    <subcellularLocation>
        <location evidence="5 6">Cytoplasm</location>
    </subcellularLocation>
</comment>
<keyword evidence="2 5" id="KW-0540">Nuclease</keyword>
<dbReference type="GO" id="GO:0005737">
    <property type="term" value="C:cytoplasm"/>
    <property type="evidence" value="ECO:0007669"/>
    <property type="project" value="UniProtKB-SubCell"/>
</dbReference>